<accession>A0ABU7PKI5</accession>
<comment type="caution">
    <text evidence="2">The sequence shown here is derived from an EMBL/GenBank/DDBJ whole genome shotgun (WGS) entry which is preliminary data.</text>
</comment>
<evidence type="ECO:0000313" key="3">
    <source>
        <dbReference type="Proteomes" id="UP001344658"/>
    </source>
</evidence>
<protein>
    <submittedName>
        <fullName evidence="2">Tetratricopeptide repeat protein</fullName>
    </submittedName>
</protein>
<dbReference type="RefSeq" id="WP_330800046.1">
    <property type="nucleotide sequence ID" value="NZ_JAZEWV010000044.1"/>
</dbReference>
<dbReference type="InterPro" id="IPR011990">
    <property type="entry name" value="TPR-like_helical_dom_sf"/>
</dbReference>
<proteinExistence type="predicted"/>
<name>A0ABU7PKI5_9ACTN</name>
<evidence type="ECO:0000313" key="2">
    <source>
        <dbReference type="EMBL" id="MEE4546346.1"/>
    </source>
</evidence>
<sequence length="758" mass="80492">MTWFGGGSRARAPRDGESADQPADQRAPGIAAVSVPGHGSVGVGGDNNGTITVAAPVQVRWPVAVGDSVPAEPSAFQQRTAVRARVDAARERQGTAALTQVLSGGGGVGKTQLAAAYARQALVDGIELVGWINASDPARIAAAYAEGAAQLLLPGVTGEDNEADARRFLRWLASAPVSWLIVLDGIEDVNAVGPWWPPTGRGGNGRCLATTRQRGATVTGAGRVAVDMDTYTGQEAEEYLVSRLTDANAAPEAGAPLGELAAALGRLPLALSHAAAYVINQGISCARYLELLTDERKALADVLPPTADTERYGREVAAALLLSVRAAAMTAPVGLAIPAMTLAAMFDPAGHPDSVWRGGMCAEYLRLWRDERLRKDRPGSSGEPVDADTAWAAMRVLHNYSLIDHDPSAGPRAVRVHALTGRATRENVVDGRELLTLAAGAALMELWPDDLHDQRALTSALIDNAEALAANSGDALWQSGAYALLYRAGMSQVRLGTPEDALAFWRRTAEQSARRLGPGHASVVSARTSLLAALINAGRFDEGIEEAQSVLETLRAADGDRLEESLAVSHSLAALLQHAGRLAEAITLQTEVVADARRALGSDDLLTLNAVNSLGHFLYIAEQPDRALEMAEQVIAACPRPTGNAQTLVLSARNNRAVVLSTGGRIGEAIEELTDIVARRTELLGHEHAETLVSRRNLAMCHGFDGRLHQAERELVQVIRLQKKHLGPQHPDTTASRQRLELIRVKIDSDRARQYPVS</sequence>
<dbReference type="Gene3D" id="1.25.40.10">
    <property type="entry name" value="Tetratricopeptide repeat domain"/>
    <property type="match status" value="2"/>
</dbReference>
<organism evidence="2 3">
    <name type="scientific">Actinacidiphila polyblastidii</name>
    <dbReference type="NCBI Taxonomy" id="3110430"/>
    <lineage>
        <taxon>Bacteria</taxon>
        <taxon>Bacillati</taxon>
        <taxon>Actinomycetota</taxon>
        <taxon>Actinomycetes</taxon>
        <taxon>Kitasatosporales</taxon>
        <taxon>Streptomycetaceae</taxon>
        <taxon>Actinacidiphila</taxon>
    </lineage>
</organism>
<dbReference type="Proteomes" id="UP001344658">
    <property type="component" value="Unassembled WGS sequence"/>
</dbReference>
<evidence type="ECO:0000256" key="1">
    <source>
        <dbReference type="SAM" id="MobiDB-lite"/>
    </source>
</evidence>
<dbReference type="PANTHER" id="PTHR46082">
    <property type="entry name" value="ATP/GTP-BINDING PROTEIN-RELATED"/>
    <property type="match status" value="1"/>
</dbReference>
<reference evidence="2 3" key="1">
    <citation type="submission" date="2023-12" db="EMBL/GenBank/DDBJ databases">
        <title>Streptomyces sp. V4-01.</title>
        <authorList>
            <person name="Somphong A."/>
            <person name="Phongsopitanun W."/>
        </authorList>
    </citation>
    <scope>NUCLEOTIDE SEQUENCE [LARGE SCALE GENOMIC DNA]</scope>
    <source>
        <strain evidence="2 3">V4-01</strain>
    </source>
</reference>
<dbReference type="InterPro" id="IPR027417">
    <property type="entry name" value="P-loop_NTPase"/>
</dbReference>
<dbReference type="InterPro" id="IPR053137">
    <property type="entry name" value="NLR-like"/>
</dbReference>
<dbReference type="Gene3D" id="3.40.50.300">
    <property type="entry name" value="P-loop containing nucleotide triphosphate hydrolases"/>
    <property type="match status" value="1"/>
</dbReference>
<dbReference type="SUPFAM" id="SSF48452">
    <property type="entry name" value="TPR-like"/>
    <property type="match status" value="2"/>
</dbReference>
<dbReference type="EMBL" id="JAZEWV010000044">
    <property type="protein sequence ID" value="MEE4546346.1"/>
    <property type="molecule type" value="Genomic_DNA"/>
</dbReference>
<gene>
    <name evidence="2" type="ORF">V2S66_30840</name>
</gene>
<dbReference type="SUPFAM" id="SSF52540">
    <property type="entry name" value="P-loop containing nucleoside triphosphate hydrolases"/>
    <property type="match status" value="1"/>
</dbReference>
<feature type="region of interest" description="Disordered" evidence="1">
    <location>
        <begin position="1"/>
        <end position="27"/>
    </location>
</feature>
<dbReference type="Pfam" id="PF13424">
    <property type="entry name" value="TPR_12"/>
    <property type="match status" value="2"/>
</dbReference>
<keyword evidence="3" id="KW-1185">Reference proteome</keyword>
<dbReference type="PANTHER" id="PTHR46082:SF6">
    <property type="entry name" value="AAA+ ATPASE DOMAIN-CONTAINING PROTEIN-RELATED"/>
    <property type="match status" value="1"/>
</dbReference>